<dbReference type="InterPro" id="IPR012337">
    <property type="entry name" value="RNaseH-like_sf"/>
</dbReference>
<gene>
    <name evidence="1" type="ORF">JTE90_025251</name>
</gene>
<dbReference type="GO" id="GO:0003676">
    <property type="term" value="F:nucleic acid binding"/>
    <property type="evidence" value="ECO:0007669"/>
    <property type="project" value="InterPro"/>
</dbReference>
<evidence type="ECO:0008006" key="3">
    <source>
        <dbReference type="Google" id="ProtNLM"/>
    </source>
</evidence>
<keyword evidence="2" id="KW-1185">Reference proteome</keyword>
<dbReference type="AlphaFoldDB" id="A0AAV6U8F8"/>
<proteinExistence type="predicted"/>
<protein>
    <recommendedName>
        <fullName evidence="3">Integrase catalytic domain-containing protein</fullName>
    </recommendedName>
</protein>
<accession>A0AAV6U8F8</accession>
<dbReference type="SUPFAM" id="SSF53098">
    <property type="entry name" value="Ribonuclease H-like"/>
    <property type="match status" value="1"/>
</dbReference>
<comment type="caution">
    <text evidence="1">The sequence shown here is derived from an EMBL/GenBank/DDBJ whole genome shotgun (WGS) entry which is preliminary data.</text>
</comment>
<dbReference type="PANTHER" id="PTHR37984:SF7">
    <property type="entry name" value="INTEGRASE CATALYTIC DOMAIN-CONTAINING PROTEIN"/>
    <property type="match status" value="1"/>
</dbReference>
<sequence>MANKKKEGVDMVQVYWDEFHIILESNEFCKDWDIFFNPSSHGFSHSNGQVERGVQAVKNILIKAAHDNSNPHLVLMEYRNTPMDGLPSPAEILMGRPLRTLVPTLPSQLTPHYDFSSTKERLNYRQQRQHKYDVHARPLQPLKENQDVIFRLDNKWCPGVILKVGPQPRSYTIKAATGCNW</sequence>
<organism evidence="1 2">
    <name type="scientific">Oedothorax gibbosus</name>
    <dbReference type="NCBI Taxonomy" id="931172"/>
    <lineage>
        <taxon>Eukaryota</taxon>
        <taxon>Metazoa</taxon>
        <taxon>Ecdysozoa</taxon>
        <taxon>Arthropoda</taxon>
        <taxon>Chelicerata</taxon>
        <taxon>Arachnida</taxon>
        <taxon>Araneae</taxon>
        <taxon>Araneomorphae</taxon>
        <taxon>Entelegynae</taxon>
        <taxon>Araneoidea</taxon>
        <taxon>Linyphiidae</taxon>
        <taxon>Erigoninae</taxon>
        <taxon>Oedothorax</taxon>
    </lineage>
</organism>
<dbReference type="EMBL" id="JAFNEN010000596">
    <property type="protein sequence ID" value="KAG8179926.1"/>
    <property type="molecule type" value="Genomic_DNA"/>
</dbReference>
<name>A0AAV6U8F8_9ARAC</name>
<evidence type="ECO:0000313" key="2">
    <source>
        <dbReference type="Proteomes" id="UP000827092"/>
    </source>
</evidence>
<dbReference type="Gene3D" id="3.30.420.10">
    <property type="entry name" value="Ribonuclease H-like superfamily/Ribonuclease H"/>
    <property type="match status" value="1"/>
</dbReference>
<evidence type="ECO:0000313" key="1">
    <source>
        <dbReference type="EMBL" id="KAG8179926.1"/>
    </source>
</evidence>
<dbReference type="InterPro" id="IPR050951">
    <property type="entry name" value="Retrovirus_Pol_polyprotein"/>
</dbReference>
<reference evidence="1 2" key="1">
    <citation type="journal article" date="2022" name="Nat. Ecol. Evol.">
        <title>A masculinizing supergene underlies an exaggerated male reproductive morph in a spider.</title>
        <authorList>
            <person name="Hendrickx F."/>
            <person name="De Corte Z."/>
            <person name="Sonet G."/>
            <person name="Van Belleghem S.M."/>
            <person name="Kostlbacher S."/>
            <person name="Vangestel C."/>
        </authorList>
    </citation>
    <scope>NUCLEOTIDE SEQUENCE [LARGE SCALE GENOMIC DNA]</scope>
    <source>
        <strain evidence="1">W744_W776</strain>
    </source>
</reference>
<dbReference type="InterPro" id="IPR036397">
    <property type="entry name" value="RNaseH_sf"/>
</dbReference>
<dbReference type="Proteomes" id="UP000827092">
    <property type="component" value="Unassembled WGS sequence"/>
</dbReference>
<dbReference type="PANTHER" id="PTHR37984">
    <property type="entry name" value="PROTEIN CBG26694"/>
    <property type="match status" value="1"/>
</dbReference>